<reference evidence="2 3" key="1">
    <citation type="submission" date="2021-06" db="EMBL/GenBank/DDBJ databases">
        <title>Caerostris darwini draft genome.</title>
        <authorList>
            <person name="Kono N."/>
            <person name="Arakawa K."/>
        </authorList>
    </citation>
    <scope>NUCLEOTIDE SEQUENCE [LARGE SCALE GENOMIC DNA]</scope>
</reference>
<sequence length="126" mass="13455">MLFPNKGASFRATHAVPLCIPTSISIWEEDVTVIVNLLKSPPHNVSPTPPQQSLPVALTGNESPPSPLPDGIFARNVVISFLRDVKEIPPGRNSVAASAPSSKSLSRIGKAVQSRGIQISYAHARR</sequence>
<organism evidence="2 3">
    <name type="scientific">Caerostris darwini</name>
    <dbReference type="NCBI Taxonomy" id="1538125"/>
    <lineage>
        <taxon>Eukaryota</taxon>
        <taxon>Metazoa</taxon>
        <taxon>Ecdysozoa</taxon>
        <taxon>Arthropoda</taxon>
        <taxon>Chelicerata</taxon>
        <taxon>Arachnida</taxon>
        <taxon>Araneae</taxon>
        <taxon>Araneomorphae</taxon>
        <taxon>Entelegynae</taxon>
        <taxon>Araneoidea</taxon>
        <taxon>Araneidae</taxon>
        <taxon>Caerostris</taxon>
    </lineage>
</organism>
<evidence type="ECO:0000313" key="2">
    <source>
        <dbReference type="EMBL" id="GIX84767.1"/>
    </source>
</evidence>
<evidence type="ECO:0000313" key="3">
    <source>
        <dbReference type="Proteomes" id="UP001054837"/>
    </source>
</evidence>
<gene>
    <name evidence="2" type="ORF">CDAR_258641</name>
</gene>
<protein>
    <submittedName>
        <fullName evidence="2">Uncharacterized protein</fullName>
    </submittedName>
</protein>
<keyword evidence="3" id="KW-1185">Reference proteome</keyword>
<name>A0AAV4NIY7_9ARAC</name>
<dbReference type="AlphaFoldDB" id="A0AAV4NIY7"/>
<proteinExistence type="predicted"/>
<dbReference type="EMBL" id="BPLQ01001740">
    <property type="protein sequence ID" value="GIX84767.1"/>
    <property type="molecule type" value="Genomic_DNA"/>
</dbReference>
<feature type="region of interest" description="Disordered" evidence="1">
    <location>
        <begin position="40"/>
        <end position="67"/>
    </location>
</feature>
<dbReference type="Proteomes" id="UP001054837">
    <property type="component" value="Unassembled WGS sequence"/>
</dbReference>
<comment type="caution">
    <text evidence="2">The sequence shown here is derived from an EMBL/GenBank/DDBJ whole genome shotgun (WGS) entry which is preliminary data.</text>
</comment>
<evidence type="ECO:0000256" key="1">
    <source>
        <dbReference type="SAM" id="MobiDB-lite"/>
    </source>
</evidence>
<accession>A0AAV4NIY7</accession>